<sequence>MDYLEYKGYKGSVEYSKEDNCLCGKVQGMGNKALILYEGTTIGELRKDFEDGVDSYLEGCKSDGVEPVKPFSGKLNLRMPSELHARVAAFAASTGMTINDFINKAIANELEHECAI</sequence>
<dbReference type="InterPro" id="IPR010985">
    <property type="entry name" value="Ribbon_hlx_hlx"/>
</dbReference>
<dbReference type="InterPro" id="IPR008651">
    <property type="entry name" value="Uncharacterised_HicB"/>
</dbReference>
<dbReference type="SUPFAM" id="SSF143100">
    <property type="entry name" value="TTHA1013/TTHA0281-like"/>
    <property type="match status" value="1"/>
</dbReference>
<dbReference type="SUPFAM" id="SSF47598">
    <property type="entry name" value="Ribbon-helix-helix"/>
    <property type="match status" value="1"/>
</dbReference>
<dbReference type="Gene3D" id="1.10.1220.10">
    <property type="entry name" value="Met repressor-like"/>
    <property type="match status" value="1"/>
</dbReference>
<evidence type="ECO:0000313" key="1">
    <source>
        <dbReference type="EMBL" id="HJA82655.1"/>
    </source>
</evidence>
<dbReference type="EMBL" id="DWZE01000019">
    <property type="protein sequence ID" value="HJA82655.1"/>
    <property type="molecule type" value="Genomic_DNA"/>
</dbReference>
<protein>
    <submittedName>
        <fullName evidence="1">Type II toxin-antitoxin system HicB family antitoxin</fullName>
    </submittedName>
</protein>
<gene>
    <name evidence="1" type="ORF">H9785_01580</name>
</gene>
<organism evidence="1 2">
    <name type="scientific">Candidatus Bacteroides intestinavium</name>
    <dbReference type="NCBI Taxonomy" id="2838469"/>
    <lineage>
        <taxon>Bacteria</taxon>
        <taxon>Pseudomonadati</taxon>
        <taxon>Bacteroidota</taxon>
        <taxon>Bacteroidia</taxon>
        <taxon>Bacteroidales</taxon>
        <taxon>Bacteroidaceae</taxon>
        <taxon>Bacteroides</taxon>
    </lineage>
</organism>
<evidence type="ECO:0000313" key="2">
    <source>
        <dbReference type="Proteomes" id="UP000823860"/>
    </source>
</evidence>
<dbReference type="Pfam" id="PF05534">
    <property type="entry name" value="HicB"/>
    <property type="match status" value="1"/>
</dbReference>
<comment type="caution">
    <text evidence="1">The sequence shown here is derived from an EMBL/GenBank/DDBJ whole genome shotgun (WGS) entry which is preliminary data.</text>
</comment>
<dbReference type="Proteomes" id="UP000823860">
    <property type="component" value="Unassembled WGS sequence"/>
</dbReference>
<dbReference type="InterPro" id="IPR013321">
    <property type="entry name" value="Arc_rbn_hlx_hlx"/>
</dbReference>
<dbReference type="AlphaFoldDB" id="A0A9D2KTG7"/>
<accession>A0A9D2KTG7</accession>
<reference evidence="1" key="1">
    <citation type="journal article" date="2021" name="PeerJ">
        <title>Extensive microbial diversity within the chicken gut microbiome revealed by metagenomics and culture.</title>
        <authorList>
            <person name="Gilroy R."/>
            <person name="Ravi A."/>
            <person name="Getino M."/>
            <person name="Pursley I."/>
            <person name="Horton D.L."/>
            <person name="Alikhan N.F."/>
            <person name="Baker D."/>
            <person name="Gharbi K."/>
            <person name="Hall N."/>
            <person name="Watson M."/>
            <person name="Adriaenssens E.M."/>
            <person name="Foster-Nyarko E."/>
            <person name="Jarju S."/>
            <person name="Secka A."/>
            <person name="Antonio M."/>
            <person name="Oren A."/>
            <person name="Chaudhuri R.R."/>
            <person name="La Ragione R."/>
            <person name="Hildebrand F."/>
            <person name="Pallen M.J."/>
        </authorList>
    </citation>
    <scope>NUCLEOTIDE SEQUENCE</scope>
    <source>
        <strain evidence="1">ChiHecec1B25-7008</strain>
    </source>
</reference>
<proteinExistence type="predicted"/>
<dbReference type="GO" id="GO:0006355">
    <property type="term" value="P:regulation of DNA-templated transcription"/>
    <property type="evidence" value="ECO:0007669"/>
    <property type="project" value="InterPro"/>
</dbReference>
<dbReference type="InterPro" id="IPR035069">
    <property type="entry name" value="TTHA1013/TTHA0281-like"/>
</dbReference>
<reference evidence="1" key="2">
    <citation type="submission" date="2021-04" db="EMBL/GenBank/DDBJ databases">
        <authorList>
            <person name="Gilroy R."/>
        </authorList>
    </citation>
    <scope>NUCLEOTIDE SEQUENCE</scope>
    <source>
        <strain evidence="1">ChiHecec1B25-7008</strain>
    </source>
</reference>
<name>A0A9D2KTG7_9BACE</name>